<proteinExistence type="predicted"/>
<dbReference type="AlphaFoldDB" id="A0AAE0W7I9"/>
<reference evidence="1" key="2">
    <citation type="journal article" date="2021" name="Genome Biol. Evol.">
        <title>Developing a high-quality reference genome for a parasitic bivalve with doubly uniparental inheritance (Bivalvia: Unionida).</title>
        <authorList>
            <person name="Smith C.H."/>
        </authorList>
    </citation>
    <scope>NUCLEOTIDE SEQUENCE</scope>
    <source>
        <strain evidence="1">CHS0354</strain>
        <tissue evidence="1">Mantle</tissue>
    </source>
</reference>
<reference evidence="1" key="3">
    <citation type="submission" date="2023-05" db="EMBL/GenBank/DDBJ databases">
        <authorList>
            <person name="Smith C.H."/>
        </authorList>
    </citation>
    <scope>NUCLEOTIDE SEQUENCE</scope>
    <source>
        <strain evidence="1">CHS0354</strain>
        <tissue evidence="1">Mantle</tissue>
    </source>
</reference>
<keyword evidence="2" id="KW-1185">Reference proteome</keyword>
<evidence type="ECO:0000313" key="2">
    <source>
        <dbReference type="Proteomes" id="UP001195483"/>
    </source>
</evidence>
<organism evidence="1 2">
    <name type="scientific">Potamilus streckersoni</name>
    <dbReference type="NCBI Taxonomy" id="2493646"/>
    <lineage>
        <taxon>Eukaryota</taxon>
        <taxon>Metazoa</taxon>
        <taxon>Spiralia</taxon>
        <taxon>Lophotrochozoa</taxon>
        <taxon>Mollusca</taxon>
        <taxon>Bivalvia</taxon>
        <taxon>Autobranchia</taxon>
        <taxon>Heteroconchia</taxon>
        <taxon>Palaeoheterodonta</taxon>
        <taxon>Unionida</taxon>
        <taxon>Unionoidea</taxon>
        <taxon>Unionidae</taxon>
        <taxon>Ambleminae</taxon>
        <taxon>Lampsilini</taxon>
        <taxon>Potamilus</taxon>
    </lineage>
</organism>
<gene>
    <name evidence="1" type="ORF">CHS0354_029352</name>
</gene>
<dbReference type="Proteomes" id="UP001195483">
    <property type="component" value="Unassembled WGS sequence"/>
</dbReference>
<comment type="caution">
    <text evidence="1">The sequence shown here is derived from an EMBL/GenBank/DDBJ whole genome shotgun (WGS) entry which is preliminary data.</text>
</comment>
<accession>A0AAE0W7I9</accession>
<feature type="non-terminal residue" evidence="1">
    <location>
        <position position="81"/>
    </location>
</feature>
<name>A0AAE0W7I9_9BIVA</name>
<evidence type="ECO:0000313" key="1">
    <source>
        <dbReference type="EMBL" id="KAK3604366.1"/>
    </source>
</evidence>
<dbReference type="EMBL" id="JAEAOA010001761">
    <property type="protein sequence ID" value="KAK3604366.1"/>
    <property type="molecule type" value="Genomic_DNA"/>
</dbReference>
<protein>
    <submittedName>
        <fullName evidence="1">Uncharacterized protein</fullName>
    </submittedName>
</protein>
<reference evidence="1" key="1">
    <citation type="journal article" date="2021" name="Genome Biol. Evol.">
        <title>A High-Quality Reference Genome for a Parasitic Bivalve with Doubly Uniparental Inheritance (Bivalvia: Unionida).</title>
        <authorList>
            <person name="Smith C.H."/>
        </authorList>
    </citation>
    <scope>NUCLEOTIDE SEQUENCE</scope>
    <source>
        <strain evidence="1">CHS0354</strain>
    </source>
</reference>
<sequence length="81" mass="9339">FVLSRRIARSQAVYTLKRHVQQWLTGGCLRPNPQSGRLRKTCYVSASVAAPYYLLEFTYGRYTVLHEEVSSTKPRPIINHT</sequence>